<dbReference type="Pfam" id="PF02229">
    <property type="entry name" value="PC4"/>
    <property type="match status" value="1"/>
</dbReference>
<dbReference type="SUPFAM" id="SSF54447">
    <property type="entry name" value="ssDNA-binding transcriptional regulator domain"/>
    <property type="match status" value="1"/>
</dbReference>
<evidence type="ECO:0000313" key="9">
    <source>
        <dbReference type="EMBL" id="GEM09888.1"/>
    </source>
</evidence>
<dbReference type="OrthoDB" id="2505440at2759"/>
<evidence type="ECO:0000259" key="8">
    <source>
        <dbReference type="Pfam" id="PF02229"/>
    </source>
</evidence>
<evidence type="ECO:0000256" key="7">
    <source>
        <dbReference type="SAM" id="MobiDB-lite"/>
    </source>
</evidence>
<dbReference type="GO" id="GO:0003713">
    <property type="term" value="F:transcription coactivator activity"/>
    <property type="evidence" value="ECO:0007669"/>
    <property type="project" value="InterPro"/>
</dbReference>
<dbReference type="GO" id="GO:0005634">
    <property type="term" value="C:nucleus"/>
    <property type="evidence" value="ECO:0007669"/>
    <property type="project" value="UniProtKB-SubCell"/>
</dbReference>
<organism evidence="9 10">
    <name type="scientific">Rhodotorula toruloides</name>
    <name type="common">Yeast</name>
    <name type="synonym">Rhodosporidium toruloides</name>
    <dbReference type="NCBI Taxonomy" id="5286"/>
    <lineage>
        <taxon>Eukaryota</taxon>
        <taxon>Fungi</taxon>
        <taxon>Dikarya</taxon>
        <taxon>Basidiomycota</taxon>
        <taxon>Pucciniomycotina</taxon>
        <taxon>Microbotryomycetes</taxon>
        <taxon>Sporidiobolales</taxon>
        <taxon>Sporidiobolaceae</taxon>
        <taxon>Rhodotorula</taxon>
    </lineage>
</organism>
<evidence type="ECO:0000256" key="4">
    <source>
        <dbReference type="ARBA" id="ARBA00023125"/>
    </source>
</evidence>
<keyword evidence="4" id="KW-0238">DNA-binding</keyword>
<comment type="similarity">
    <text evidence="2">Belongs to the transcriptional coactivator PC4 family.</text>
</comment>
<comment type="caution">
    <text evidence="9">The sequence shown here is derived from an EMBL/GenBank/DDBJ whole genome shotgun (WGS) entry which is preliminary data.</text>
</comment>
<dbReference type="InterPro" id="IPR009044">
    <property type="entry name" value="ssDNA-bd_transcriptional_reg"/>
</dbReference>
<sequence>MPKHLSQEFVDSDDDRSSSPRVDRAATGKGKTNEARGPLISSSAPLSQKSKREESGAESSSEDKPLSKKAKNGSDKAKKAVQALPSSKTAKKRTKEDASDGEDPPSPRTAKRKVGASAKYGGKAAVEHNDQGDTYVDLAPLRRVTVRKFKGKTLIDIREFYNGDKGVAPGKKGISLSVEQWDRLKKAVSTVDELIDELA</sequence>
<dbReference type="PANTHER" id="PTHR13215">
    <property type="entry name" value="RNA POLYMERASE II TRANSCRIPTIONAL COACTIVATOR"/>
    <property type="match status" value="1"/>
</dbReference>
<evidence type="ECO:0000256" key="5">
    <source>
        <dbReference type="ARBA" id="ARBA00023163"/>
    </source>
</evidence>
<dbReference type="Proteomes" id="UP000321518">
    <property type="component" value="Unassembled WGS sequence"/>
</dbReference>
<dbReference type="GO" id="GO:0003677">
    <property type="term" value="F:DNA binding"/>
    <property type="evidence" value="ECO:0007669"/>
    <property type="project" value="UniProtKB-KW"/>
</dbReference>
<keyword evidence="6" id="KW-0539">Nucleus</keyword>
<comment type="subcellular location">
    <subcellularLocation>
        <location evidence="1">Nucleus</location>
    </subcellularLocation>
</comment>
<reference evidence="9 10" key="1">
    <citation type="submission" date="2019-07" db="EMBL/GenBank/DDBJ databases">
        <title>Rhodotorula toruloides NBRC10032 genome sequencing.</title>
        <authorList>
            <person name="Shida Y."/>
            <person name="Takaku H."/>
            <person name="Ogasawara W."/>
            <person name="Mori K."/>
        </authorList>
    </citation>
    <scope>NUCLEOTIDE SEQUENCE [LARGE SCALE GENOMIC DNA]</scope>
    <source>
        <strain evidence="9 10">NBRC10032</strain>
    </source>
</reference>
<proteinExistence type="inferred from homology"/>
<evidence type="ECO:0000256" key="1">
    <source>
        <dbReference type="ARBA" id="ARBA00004123"/>
    </source>
</evidence>
<dbReference type="InterPro" id="IPR003173">
    <property type="entry name" value="PC4_C"/>
</dbReference>
<dbReference type="GO" id="GO:0060261">
    <property type="term" value="P:positive regulation of transcription initiation by RNA polymerase II"/>
    <property type="evidence" value="ECO:0007669"/>
    <property type="project" value="InterPro"/>
</dbReference>
<evidence type="ECO:0000256" key="2">
    <source>
        <dbReference type="ARBA" id="ARBA00009001"/>
    </source>
</evidence>
<dbReference type="Gene3D" id="2.30.31.10">
    <property type="entry name" value="Transcriptional Coactivator Pc4, Chain A"/>
    <property type="match status" value="1"/>
</dbReference>
<feature type="compositionally biased region" description="Basic and acidic residues" evidence="7">
    <location>
        <begin position="15"/>
        <end position="34"/>
    </location>
</feature>
<accession>A0A511KHN8</accession>
<feature type="domain" description="Transcriptional coactivator p15 (PC4) C-terminal" evidence="8">
    <location>
        <begin position="141"/>
        <end position="187"/>
    </location>
</feature>
<evidence type="ECO:0000256" key="3">
    <source>
        <dbReference type="ARBA" id="ARBA00023015"/>
    </source>
</evidence>
<keyword evidence="5" id="KW-0804">Transcription</keyword>
<name>A0A511KHN8_RHOTO</name>
<dbReference type="InterPro" id="IPR045125">
    <property type="entry name" value="Sub1/Tcp4-like"/>
</dbReference>
<protein>
    <submittedName>
        <fullName evidence="9">Transcription coactivator</fullName>
    </submittedName>
</protein>
<feature type="compositionally biased region" description="Basic and acidic residues" evidence="7">
    <location>
        <begin position="50"/>
        <end position="78"/>
    </location>
</feature>
<feature type="region of interest" description="Disordered" evidence="7">
    <location>
        <begin position="1"/>
        <end position="125"/>
    </location>
</feature>
<evidence type="ECO:0000256" key="6">
    <source>
        <dbReference type="ARBA" id="ARBA00023242"/>
    </source>
</evidence>
<evidence type="ECO:0000313" key="10">
    <source>
        <dbReference type="Proteomes" id="UP000321518"/>
    </source>
</evidence>
<keyword evidence="3" id="KW-0805">Transcription regulation</keyword>
<dbReference type="AlphaFoldDB" id="A0A511KHN8"/>
<gene>
    <name evidence="9" type="ORF">Rt10032_c09g3905</name>
</gene>
<dbReference type="EMBL" id="BJWK01000009">
    <property type="protein sequence ID" value="GEM09888.1"/>
    <property type="molecule type" value="Genomic_DNA"/>
</dbReference>